<dbReference type="EMBL" id="PYGC01000001">
    <property type="protein sequence ID" value="PSK85112.1"/>
    <property type="molecule type" value="Genomic_DNA"/>
</dbReference>
<evidence type="ECO:0000313" key="4">
    <source>
        <dbReference type="Proteomes" id="UP000396862"/>
    </source>
</evidence>
<reference evidence="1 4" key="2">
    <citation type="submission" date="2019-10" db="EMBL/GenBank/DDBJ databases">
        <title>Prolixibacter strains distinguished by the presence of nitrate reductase genes were adept at nitrate-dependent anaerobic corrosion of metallic iron and carbon steel.</title>
        <authorList>
            <person name="Iino T."/>
            <person name="Shono N."/>
            <person name="Ito K."/>
            <person name="Nakamura R."/>
            <person name="Sueoka K."/>
            <person name="Harayama S."/>
            <person name="Ohkuma M."/>
        </authorList>
    </citation>
    <scope>NUCLEOTIDE SEQUENCE [LARGE SCALE GENOMIC DNA]</scope>
    <source>
        <strain evidence="1 4">MIC1-1</strain>
    </source>
</reference>
<dbReference type="Proteomes" id="UP000396862">
    <property type="component" value="Unassembled WGS sequence"/>
</dbReference>
<sequence>MEKNLNAPEVTFKKSVAPSQFLDVKTRENDLLMETEWDNLDEYSDFGELEDLNQIYGDIDEIL</sequence>
<accession>A0A2P8CJI3</accession>
<comment type="caution">
    <text evidence="2">The sequence shown here is derived from an EMBL/GenBank/DDBJ whole genome shotgun (WGS) entry which is preliminary data.</text>
</comment>
<dbReference type="EMBL" id="BLAU01000001">
    <property type="protein sequence ID" value="GET23654.1"/>
    <property type="molecule type" value="Genomic_DNA"/>
</dbReference>
<protein>
    <submittedName>
        <fullName evidence="2">Uncharacterized protein</fullName>
    </submittedName>
</protein>
<reference evidence="2 3" key="1">
    <citation type="submission" date="2018-03" db="EMBL/GenBank/DDBJ databases">
        <title>Genomic Encyclopedia of Archaeal and Bacterial Type Strains, Phase II (KMG-II): from individual species to whole genera.</title>
        <authorList>
            <person name="Goeker M."/>
        </authorList>
    </citation>
    <scope>NUCLEOTIDE SEQUENCE [LARGE SCALE GENOMIC DNA]</scope>
    <source>
        <strain evidence="2 3">DSM 27267</strain>
    </source>
</reference>
<dbReference type="Proteomes" id="UP000240621">
    <property type="component" value="Unassembled WGS sequence"/>
</dbReference>
<keyword evidence="4" id="KW-1185">Reference proteome</keyword>
<evidence type="ECO:0000313" key="2">
    <source>
        <dbReference type="EMBL" id="PSK85112.1"/>
    </source>
</evidence>
<dbReference type="AlphaFoldDB" id="A0A2P8CJI3"/>
<evidence type="ECO:0000313" key="1">
    <source>
        <dbReference type="EMBL" id="GET23654.1"/>
    </source>
</evidence>
<dbReference type="OrthoDB" id="9869236at2"/>
<name>A0A2P8CJI3_9BACT</name>
<gene>
    <name evidence="2" type="ORF">CLV93_10164</name>
    <name evidence="1" type="ORF">JCM18694_39000</name>
</gene>
<proteinExistence type="predicted"/>
<organism evidence="2 3">
    <name type="scientific">Prolixibacter denitrificans</name>
    <dbReference type="NCBI Taxonomy" id="1541063"/>
    <lineage>
        <taxon>Bacteria</taxon>
        <taxon>Pseudomonadati</taxon>
        <taxon>Bacteroidota</taxon>
        <taxon>Bacteroidia</taxon>
        <taxon>Marinilabiliales</taxon>
        <taxon>Prolixibacteraceae</taxon>
        <taxon>Prolixibacter</taxon>
    </lineage>
</organism>
<evidence type="ECO:0000313" key="3">
    <source>
        <dbReference type="Proteomes" id="UP000240621"/>
    </source>
</evidence>
<dbReference type="RefSeq" id="WP_106540182.1">
    <property type="nucleotide sequence ID" value="NZ_BLAU01000001.1"/>
</dbReference>